<dbReference type="PROSITE" id="PS00434">
    <property type="entry name" value="HSF_DOMAIN"/>
    <property type="match status" value="1"/>
</dbReference>
<feature type="region of interest" description="Disordered" evidence="10">
    <location>
        <begin position="734"/>
        <end position="754"/>
    </location>
</feature>
<feature type="compositionally biased region" description="Polar residues" evidence="10">
    <location>
        <begin position="427"/>
        <end position="438"/>
    </location>
</feature>
<dbReference type="SUPFAM" id="SSF46785">
    <property type="entry name" value="Winged helix' DNA-binding domain"/>
    <property type="match status" value="1"/>
</dbReference>
<dbReference type="InterPro" id="IPR011006">
    <property type="entry name" value="CheY-like_superfamily"/>
</dbReference>
<dbReference type="RefSeq" id="XP_043033921.1">
    <property type="nucleotide sequence ID" value="XM_043187434.1"/>
</dbReference>
<feature type="compositionally biased region" description="Pro residues" evidence="10">
    <location>
        <begin position="409"/>
        <end position="420"/>
    </location>
</feature>
<sequence length="754" mass="84683">MDDSSQSRQLFPPLNINLPPFRSQPQQYQSPQHEYPQQHQQYQQQEYWQQRTSSSRDDIHQQQDIKPVMQTQQPKQEGGVEDGMPSTSDFVKKLYKMLEDQSFQHVVSWGPQGDCFVVKDMNEFTKSILPRMFKHSNFASFVRQLNKYDFHKVKNTDDNQFGEHSWTFRHPDFHADRRDALENIKRKVPTSRKSLPAPQPTSSRPLPPSLASPSASQTDYLQAQIERLTQAQEEMSAHVRNLERNYHDVLVEMVGFQRNMAQQDGLMQNLIQYFLQVENGKSKRASSSQQQAMLQSPSDPSSSNPNPFLQQHETLRMMNPDSDVARASLMQMNEISRRQMEFSQPSSFDDRPPSRIWTAAANAGLINPDGSVKGAPPVPSISGEKITSRVEALQRIEELQRLRMGSAPPNIPPLPPPPQPQEEMVMPTSSTGTLTSPEGTPPSFAWPEEGDMGQLGGGDPGNQVAGAGHEGLQVYTVGHLMPKSAVDDANGNWTYDPTMWDPQQQQQRQQQPQQPQASTSQQALQPASSSSQQRLRVRRSTYVPGWAVPPRVLLVDDDAVSRKLSSKFLQVFGCTIDVAVDGVGAVNKMNLEKYDLVLMDIVMPKLDGVSATSLIRKFDHMTPIISMTSNSKPNEIMTYYSSGMNDILPKPFTKEGLLGMLEKHLMHLKVIQEMASARVSRPLGPGDVGPYMGNGEVDNEGRVNPLAGMGLTDEQYNMILQNIVNGETFVGEKRSLEEDDDGREGKRGRFEVIE</sequence>
<feature type="compositionally biased region" description="Basic and acidic residues" evidence="10">
    <location>
        <begin position="743"/>
        <end position="754"/>
    </location>
</feature>
<dbReference type="FunFam" id="3.40.50.2300:FF:000212">
    <property type="entry name" value="Stress response regulator/HFS transcription factor"/>
    <property type="match status" value="1"/>
</dbReference>
<dbReference type="PROSITE" id="PS50110">
    <property type="entry name" value="RESPONSE_REGULATORY"/>
    <property type="match status" value="1"/>
</dbReference>
<dbReference type="Gene3D" id="3.40.50.2300">
    <property type="match status" value="1"/>
</dbReference>
<protein>
    <recommendedName>
        <fullName evidence="11">Response regulatory domain-containing protein</fullName>
    </recommendedName>
</protein>
<evidence type="ECO:0000256" key="7">
    <source>
        <dbReference type="ARBA" id="ARBA00023242"/>
    </source>
</evidence>
<dbReference type="GO" id="GO:0043565">
    <property type="term" value="F:sequence-specific DNA binding"/>
    <property type="evidence" value="ECO:0007669"/>
    <property type="project" value="InterPro"/>
</dbReference>
<reference evidence="12" key="1">
    <citation type="submission" date="2020-11" db="EMBL/GenBank/DDBJ databases">
        <title>Adaptations for nitrogen fixation in a non-lichenized fungal sporocarp promotes dispersal by wood-feeding termites.</title>
        <authorList>
            <consortium name="DOE Joint Genome Institute"/>
            <person name="Koch R.A."/>
            <person name="Yoon G."/>
            <person name="Arayal U."/>
            <person name="Lail K."/>
            <person name="Amirebrahimi M."/>
            <person name="Labutti K."/>
            <person name="Lipzen A."/>
            <person name="Riley R."/>
            <person name="Barry K."/>
            <person name="Henrissat B."/>
            <person name="Grigoriev I.V."/>
            <person name="Herr J.R."/>
            <person name="Aime M.C."/>
        </authorList>
    </citation>
    <scope>NUCLEOTIDE SEQUENCE</scope>
    <source>
        <strain evidence="12">MCA 3950</strain>
    </source>
</reference>
<evidence type="ECO:0000256" key="1">
    <source>
        <dbReference type="ARBA" id="ARBA00004123"/>
    </source>
</evidence>
<feature type="region of interest" description="Disordered" evidence="10">
    <location>
        <begin position="488"/>
        <end position="536"/>
    </location>
</feature>
<dbReference type="EMBL" id="MU250571">
    <property type="protein sequence ID" value="KAG7440421.1"/>
    <property type="molecule type" value="Genomic_DNA"/>
</dbReference>
<feature type="compositionally biased region" description="Low complexity" evidence="10">
    <location>
        <begin position="286"/>
        <end position="307"/>
    </location>
</feature>
<dbReference type="Proteomes" id="UP000812287">
    <property type="component" value="Unassembled WGS sequence"/>
</dbReference>
<dbReference type="GeneID" id="66109731"/>
<dbReference type="AlphaFoldDB" id="A0A9P8AM86"/>
<keyword evidence="5" id="KW-0238">DNA-binding</keyword>
<evidence type="ECO:0000256" key="5">
    <source>
        <dbReference type="ARBA" id="ARBA00023125"/>
    </source>
</evidence>
<dbReference type="PANTHER" id="PTHR45339:SF1">
    <property type="entry name" value="HYBRID SIGNAL TRANSDUCTION HISTIDINE KINASE J"/>
    <property type="match status" value="1"/>
</dbReference>
<dbReference type="InterPro" id="IPR000232">
    <property type="entry name" value="HSF_DNA-bd"/>
</dbReference>
<keyword evidence="6" id="KW-0804">Transcription</keyword>
<dbReference type="Gene3D" id="1.10.10.10">
    <property type="entry name" value="Winged helix-like DNA-binding domain superfamily/Winged helix DNA-binding domain"/>
    <property type="match status" value="1"/>
</dbReference>
<dbReference type="GO" id="GO:0005634">
    <property type="term" value="C:nucleus"/>
    <property type="evidence" value="ECO:0007669"/>
    <property type="project" value="UniProtKB-SubCell"/>
</dbReference>
<feature type="region of interest" description="Disordered" evidence="10">
    <location>
        <begin position="282"/>
        <end position="309"/>
    </location>
</feature>
<evidence type="ECO:0000313" key="12">
    <source>
        <dbReference type="EMBL" id="KAG7440421.1"/>
    </source>
</evidence>
<dbReference type="SMART" id="SM00448">
    <property type="entry name" value="REC"/>
    <property type="match status" value="1"/>
</dbReference>
<evidence type="ECO:0000256" key="10">
    <source>
        <dbReference type="SAM" id="MobiDB-lite"/>
    </source>
</evidence>
<accession>A0A9P8AM86</accession>
<evidence type="ECO:0000256" key="3">
    <source>
        <dbReference type="ARBA" id="ARBA00023012"/>
    </source>
</evidence>
<dbReference type="Pfam" id="PF00072">
    <property type="entry name" value="Response_reg"/>
    <property type="match status" value="1"/>
</dbReference>
<dbReference type="Pfam" id="PF00447">
    <property type="entry name" value="HSF_DNA-bind"/>
    <property type="match status" value="1"/>
</dbReference>
<comment type="subunit">
    <text evidence="8">Homotrimer. Homotrimerization increases the affinity of HSF1 to DNA. Interacts with transcriptional coregulator SSA1 on chromatin.</text>
</comment>
<comment type="caution">
    <text evidence="12">The sequence shown here is derived from an EMBL/GenBank/DDBJ whole genome shotgun (WGS) entry which is preliminary data.</text>
</comment>
<dbReference type="GO" id="GO:0000160">
    <property type="term" value="P:phosphorelay signal transduction system"/>
    <property type="evidence" value="ECO:0007669"/>
    <property type="project" value="UniProtKB-KW"/>
</dbReference>
<feature type="region of interest" description="Disordered" evidence="10">
    <location>
        <begin position="185"/>
        <end position="218"/>
    </location>
</feature>
<dbReference type="InterPro" id="IPR036390">
    <property type="entry name" value="WH_DNA-bd_sf"/>
</dbReference>
<dbReference type="PANTHER" id="PTHR45339">
    <property type="entry name" value="HYBRID SIGNAL TRANSDUCTION HISTIDINE KINASE J"/>
    <property type="match status" value="1"/>
</dbReference>
<keyword evidence="7" id="KW-0539">Nucleus</keyword>
<feature type="compositionally biased region" description="Basic and acidic residues" evidence="10">
    <location>
        <begin position="54"/>
        <end position="63"/>
    </location>
</feature>
<dbReference type="SMART" id="SM00415">
    <property type="entry name" value="HSF"/>
    <property type="match status" value="1"/>
</dbReference>
<feature type="region of interest" description="Disordered" evidence="10">
    <location>
        <begin position="405"/>
        <end position="443"/>
    </location>
</feature>
<dbReference type="CDD" id="cd17546">
    <property type="entry name" value="REC_hyHK_CKI1_RcsC-like"/>
    <property type="match status" value="1"/>
</dbReference>
<evidence type="ECO:0000313" key="13">
    <source>
        <dbReference type="Proteomes" id="UP000812287"/>
    </source>
</evidence>
<evidence type="ECO:0000256" key="8">
    <source>
        <dbReference type="ARBA" id="ARBA00062171"/>
    </source>
</evidence>
<dbReference type="PRINTS" id="PR00056">
    <property type="entry name" value="HSFDOMAIN"/>
</dbReference>
<feature type="compositionally biased region" description="Low complexity" evidence="10">
    <location>
        <begin position="10"/>
        <end position="50"/>
    </location>
</feature>
<feature type="compositionally biased region" description="Low complexity" evidence="10">
    <location>
        <begin position="503"/>
        <end position="534"/>
    </location>
</feature>
<proteinExistence type="predicted"/>
<name>A0A9P8AM86_9AGAR</name>
<dbReference type="FunFam" id="1.10.10.10:FF:000027">
    <property type="entry name" value="Heat shock transcription factor 1"/>
    <property type="match status" value="1"/>
</dbReference>
<evidence type="ECO:0000256" key="2">
    <source>
        <dbReference type="ARBA" id="ARBA00022553"/>
    </source>
</evidence>
<dbReference type="GO" id="GO:0003700">
    <property type="term" value="F:DNA-binding transcription factor activity"/>
    <property type="evidence" value="ECO:0007669"/>
    <property type="project" value="InterPro"/>
</dbReference>
<evidence type="ECO:0000256" key="9">
    <source>
        <dbReference type="PROSITE-ProRule" id="PRU00169"/>
    </source>
</evidence>
<keyword evidence="2 9" id="KW-0597">Phosphoprotein</keyword>
<organism evidence="12 13">
    <name type="scientific">Guyanagaster necrorhizus</name>
    <dbReference type="NCBI Taxonomy" id="856835"/>
    <lineage>
        <taxon>Eukaryota</taxon>
        <taxon>Fungi</taxon>
        <taxon>Dikarya</taxon>
        <taxon>Basidiomycota</taxon>
        <taxon>Agaricomycotina</taxon>
        <taxon>Agaricomycetes</taxon>
        <taxon>Agaricomycetidae</taxon>
        <taxon>Agaricales</taxon>
        <taxon>Marasmiineae</taxon>
        <taxon>Physalacriaceae</taxon>
        <taxon>Guyanagaster</taxon>
    </lineage>
</organism>
<feature type="region of interest" description="Disordered" evidence="10">
    <location>
        <begin position="1"/>
        <end position="86"/>
    </location>
</feature>
<evidence type="ECO:0000256" key="6">
    <source>
        <dbReference type="ARBA" id="ARBA00023163"/>
    </source>
</evidence>
<comment type="subcellular location">
    <subcellularLocation>
        <location evidence="1">Nucleus</location>
    </subcellularLocation>
</comment>
<feature type="region of interest" description="Disordered" evidence="10">
    <location>
        <begin position="448"/>
        <end position="467"/>
    </location>
</feature>
<gene>
    <name evidence="12" type="ORF">BT62DRAFT_937960</name>
</gene>
<feature type="modified residue" description="4-aspartylphosphate" evidence="9">
    <location>
        <position position="600"/>
    </location>
</feature>
<dbReference type="InterPro" id="IPR036388">
    <property type="entry name" value="WH-like_DNA-bd_sf"/>
</dbReference>
<dbReference type="SUPFAM" id="SSF52172">
    <property type="entry name" value="CheY-like"/>
    <property type="match status" value="1"/>
</dbReference>
<keyword evidence="3" id="KW-0902">Two-component regulatory system</keyword>
<evidence type="ECO:0000259" key="11">
    <source>
        <dbReference type="PROSITE" id="PS50110"/>
    </source>
</evidence>
<dbReference type="InterPro" id="IPR001789">
    <property type="entry name" value="Sig_transdc_resp-reg_receiver"/>
</dbReference>
<dbReference type="OrthoDB" id="60033at2759"/>
<keyword evidence="13" id="KW-1185">Reference proteome</keyword>
<keyword evidence="4" id="KW-0805">Transcription regulation</keyword>
<feature type="domain" description="Response regulatory" evidence="11">
    <location>
        <begin position="551"/>
        <end position="665"/>
    </location>
</feature>
<evidence type="ECO:0000256" key="4">
    <source>
        <dbReference type="ARBA" id="ARBA00023015"/>
    </source>
</evidence>